<proteinExistence type="inferred from homology"/>
<dbReference type="InterPro" id="IPR027417">
    <property type="entry name" value="P-loop_NTPase"/>
</dbReference>
<evidence type="ECO:0000313" key="9">
    <source>
        <dbReference type="Proteomes" id="UP000813462"/>
    </source>
</evidence>
<dbReference type="InterPro" id="IPR002182">
    <property type="entry name" value="NB-ARC"/>
</dbReference>
<dbReference type="PANTHER" id="PTHR33463:SF218">
    <property type="entry name" value="DISEASE RESISTANCE PROTEIN RPS2-LIKE"/>
    <property type="match status" value="1"/>
</dbReference>
<dbReference type="SUPFAM" id="SSF52540">
    <property type="entry name" value="P-loop containing nucleoside triphosphate hydrolases"/>
    <property type="match status" value="1"/>
</dbReference>
<dbReference type="Gene3D" id="3.80.10.10">
    <property type="entry name" value="Ribonuclease Inhibitor"/>
    <property type="match status" value="1"/>
</dbReference>
<dbReference type="InterPro" id="IPR042197">
    <property type="entry name" value="Apaf_helical"/>
</dbReference>
<evidence type="ECO:0000259" key="6">
    <source>
        <dbReference type="Pfam" id="PF00931"/>
    </source>
</evidence>
<evidence type="ECO:0000313" key="8">
    <source>
        <dbReference type="EMBL" id="KAH7538379.1"/>
    </source>
</evidence>
<protein>
    <recommendedName>
        <fullName evidence="10">NB-ARC domain-containing protein</fullName>
    </recommendedName>
</protein>
<evidence type="ECO:0008006" key="10">
    <source>
        <dbReference type="Google" id="ProtNLM"/>
    </source>
</evidence>
<reference evidence="8" key="1">
    <citation type="journal article" date="2021" name="Front. Plant Sci.">
        <title>Chromosome-Scale Genome Assembly for Chinese Sour Jujube and Insights Into Its Genome Evolution and Domestication Signature.</title>
        <authorList>
            <person name="Shen L.-Y."/>
            <person name="Luo H."/>
            <person name="Wang X.-L."/>
            <person name="Wang X.-M."/>
            <person name="Qiu X.-J."/>
            <person name="Liu H."/>
            <person name="Zhou S.-S."/>
            <person name="Jia K.-H."/>
            <person name="Nie S."/>
            <person name="Bao Y.-T."/>
            <person name="Zhang R.-G."/>
            <person name="Yun Q.-Z."/>
            <person name="Chai Y.-H."/>
            <person name="Lu J.-Y."/>
            <person name="Li Y."/>
            <person name="Zhao S.-W."/>
            <person name="Mao J.-F."/>
            <person name="Jia S.-G."/>
            <person name="Mao Y.-M."/>
        </authorList>
    </citation>
    <scope>NUCLEOTIDE SEQUENCE</scope>
    <source>
        <strain evidence="8">AT0</strain>
        <tissue evidence="8">Leaf</tissue>
    </source>
</reference>
<organism evidence="8 9">
    <name type="scientific">Ziziphus jujuba var. spinosa</name>
    <dbReference type="NCBI Taxonomy" id="714518"/>
    <lineage>
        <taxon>Eukaryota</taxon>
        <taxon>Viridiplantae</taxon>
        <taxon>Streptophyta</taxon>
        <taxon>Embryophyta</taxon>
        <taxon>Tracheophyta</taxon>
        <taxon>Spermatophyta</taxon>
        <taxon>Magnoliopsida</taxon>
        <taxon>eudicotyledons</taxon>
        <taxon>Gunneridae</taxon>
        <taxon>Pentapetalae</taxon>
        <taxon>rosids</taxon>
        <taxon>fabids</taxon>
        <taxon>Rosales</taxon>
        <taxon>Rhamnaceae</taxon>
        <taxon>Paliureae</taxon>
        <taxon>Ziziphus</taxon>
    </lineage>
</organism>
<comment type="caution">
    <text evidence="8">The sequence shown here is derived from an EMBL/GenBank/DDBJ whole genome shotgun (WGS) entry which is preliminary data.</text>
</comment>
<feature type="domain" description="Disease resistance protein At4g27190-like leucine-rich repeats" evidence="7">
    <location>
        <begin position="471"/>
        <end position="595"/>
    </location>
</feature>
<keyword evidence="5" id="KW-0175">Coiled coil</keyword>
<feature type="coiled-coil region" evidence="5">
    <location>
        <begin position="19"/>
        <end position="46"/>
    </location>
</feature>
<dbReference type="GO" id="GO:0005524">
    <property type="term" value="F:ATP binding"/>
    <property type="evidence" value="ECO:0007669"/>
    <property type="project" value="UniProtKB-KW"/>
</dbReference>
<dbReference type="SUPFAM" id="SSF52058">
    <property type="entry name" value="L domain-like"/>
    <property type="match status" value="1"/>
</dbReference>
<keyword evidence="3" id="KW-0611">Plant defense</keyword>
<evidence type="ECO:0000256" key="1">
    <source>
        <dbReference type="ARBA" id="ARBA00008894"/>
    </source>
</evidence>
<gene>
    <name evidence="8" type="ORF">FEM48_Zijuj03G0193300</name>
</gene>
<evidence type="ECO:0000259" key="7">
    <source>
        <dbReference type="Pfam" id="PF23247"/>
    </source>
</evidence>
<feature type="domain" description="NB-ARC" evidence="6">
    <location>
        <begin position="144"/>
        <end position="187"/>
    </location>
</feature>
<dbReference type="InterPro" id="IPR032675">
    <property type="entry name" value="LRR_dom_sf"/>
</dbReference>
<sequence>MVGAVGAFRIPILRQIHYFVKYQKNINKLMEEKTSLEATIKAVKSRISEPQRNTRQINPAVEDWIQRTDEKFKEMTTFDSEIKSKKKWFAYVYSFYAHSKKAKEMAKEGRNIIDQGSSFHTFDTPCTTLQVSQTTFTVSVRDLKTQESKILLTSRDKKVCNTMMCQERIQLNLLSVADSWILFKWAAGTDFAEPREFEEVGRNVAENCGNLPIALVIVASALRGESMEEWKKAAQELEASHLRIVDQDDKLLNCVTFSYNFLKDEEAKRYLLICCLFAEDINIRKEDVLRYGDRMGFIKMHDVIRHEAIRISSAPEHAYKNNHHASPISEDFFDKKKALKVLDLMLRIDIDDSECIPNEVRFSPRWNQFNICICRDKTTRSANLGSQGRTFVLNIGIYALPEWFRNFVPNRVENLWYHCCPRFNSIFEQDKERFSQMKSLQIEQCEDATHLVHGQDQTSQENPILKSLETLIIYHNDNFQEICPGELPEGSFGKLKFFRVQQCLSLVKPLLPSTLIKNLNNLERVEVDGNPVSELFKFDEPRPQSYFLTRLKELKLNNLYRLEHIWNGPVEHAKLNSLSQLEELYVENCPKLENVIVKDGTEQEAKPFPLLKKLSLISLPMLTSIYGGSETIQWPLLKDKLVKYCDKFSGFQPPQQLPIAADSMLQINIESP</sequence>
<dbReference type="Proteomes" id="UP000813462">
    <property type="component" value="Unassembled WGS sequence"/>
</dbReference>
<evidence type="ECO:0000256" key="4">
    <source>
        <dbReference type="ARBA" id="ARBA00022840"/>
    </source>
</evidence>
<dbReference type="GO" id="GO:0043531">
    <property type="term" value="F:ADP binding"/>
    <property type="evidence" value="ECO:0007669"/>
    <property type="project" value="InterPro"/>
</dbReference>
<name>A0A978VS54_ZIZJJ</name>
<evidence type="ECO:0000256" key="3">
    <source>
        <dbReference type="ARBA" id="ARBA00022821"/>
    </source>
</evidence>
<dbReference type="InterPro" id="IPR057135">
    <property type="entry name" value="At4g27190-like_LRR"/>
</dbReference>
<dbReference type="Gene3D" id="1.10.8.430">
    <property type="entry name" value="Helical domain of apoptotic protease-activating factors"/>
    <property type="match status" value="1"/>
</dbReference>
<keyword evidence="4" id="KW-0067">ATP-binding</keyword>
<comment type="similarity">
    <text evidence="1">Belongs to the disease resistance NB-LRR family.</text>
</comment>
<keyword evidence="2" id="KW-0547">Nucleotide-binding</keyword>
<dbReference type="PANTHER" id="PTHR33463">
    <property type="entry name" value="NB-ARC DOMAIN-CONTAINING PROTEIN-RELATED"/>
    <property type="match status" value="1"/>
</dbReference>
<evidence type="ECO:0000256" key="2">
    <source>
        <dbReference type="ARBA" id="ARBA00022741"/>
    </source>
</evidence>
<dbReference type="InterPro" id="IPR050905">
    <property type="entry name" value="Plant_NBS-LRR"/>
</dbReference>
<dbReference type="Pfam" id="PF00931">
    <property type="entry name" value="NB-ARC"/>
    <property type="match status" value="1"/>
</dbReference>
<dbReference type="EMBL" id="JAEACU010000003">
    <property type="protein sequence ID" value="KAH7538379.1"/>
    <property type="molecule type" value="Genomic_DNA"/>
</dbReference>
<accession>A0A978VS54</accession>
<evidence type="ECO:0000256" key="5">
    <source>
        <dbReference type="SAM" id="Coils"/>
    </source>
</evidence>
<dbReference type="Pfam" id="PF23247">
    <property type="entry name" value="LRR_RPS2"/>
    <property type="match status" value="1"/>
</dbReference>
<dbReference type="AlphaFoldDB" id="A0A978VS54"/>
<dbReference type="GO" id="GO:0006952">
    <property type="term" value="P:defense response"/>
    <property type="evidence" value="ECO:0007669"/>
    <property type="project" value="UniProtKB-KW"/>
</dbReference>